<organism evidence="4 5">
    <name type="scientific">Nematostella vectensis</name>
    <name type="common">Starlet sea anemone</name>
    <dbReference type="NCBI Taxonomy" id="45351"/>
    <lineage>
        <taxon>Eukaryota</taxon>
        <taxon>Metazoa</taxon>
        <taxon>Cnidaria</taxon>
        <taxon>Anthozoa</taxon>
        <taxon>Hexacorallia</taxon>
        <taxon>Actiniaria</taxon>
        <taxon>Edwardsiidae</taxon>
        <taxon>Nematostella</taxon>
    </lineage>
</organism>
<dbReference type="SUPFAM" id="SSF51735">
    <property type="entry name" value="NAD(P)-binding Rossmann-fold domains"/>
    <property type="match status" value="1"/>
</dbReference>
<dbReference type="InterPro" id="IPR036291">
    <property type="entry name" value="NAD(P)-bd_dom_sf"/>
</dbReference>
<dbReference type="GO" id="GO:0016491">
    <property type="term" value="F:oxidoreductase activity"/>
    <property type="evidence" value="ECO:0000318"/>
    <property type="project" value="GO_Central"/>
</dbReference>
<dbReference type="EMBL" id="DS469553">
    <property type="protein sequence ID" value="EDO43519.1"/>
    <property type="molecule type" value="Genomic_DNA"/>
</dbReference>
<dbReference type="PhylomeDB" id="A7RYH1"/>
<dbReference type="InterPro" id="IPR002347">
    <property type="entry name" value="SDR_fam"/>
</dbReference>
<dbReference type="PRINTS" id="PR00081">
    <property type="entry name" value="GDHRDH"/>
</dbReference>
<evidence type="ECO:0000256" key="3">
    <source>
        <dbReference type="RuleBase" id="RU000363"/>
    </source>
</evidence>
<dbReference type="CDD" id="cd05374">
    <property type="entry name" value="17beta-HSD-like_SDR_c"/>
    <property type="match status" value="1"/>
</dbReference>
<dbReference type="PANTHER" id="PTHR43391:SF86">
    <property type="entry name" value="SHORT-CHAIN DEHYDROGENASE_REDUCTASE FAMILY PROTEIN"/>
    <property type="match status" value="1"/>
</dbReference>
<evidence type="ECO:0000313" key="5">
    <source>
        <dbReference type="Proteomes" id="UP000001593"/>
    </source>
</evidence>
<protein>
    <submittedName>
        <fullName evidence="4">Uncharacterized protein</fullName>
    </submittedName>
</protein>
<dbReference type="STRING" id="45351.A7RYH1"/>
<keyword evidence="5" id="KW-1185">Reference proteome</keyword>
<dbReference type="Gene3D" id="3.40.50.720">
    <property type="entry name" value="NAD(P)-binding Rossmann-like Domain"/>
    <property type="match status" value="1"/>
</dbReference>
<dbReference type="InterPro" id="IPR020904">
    <property type="entry name" value="Sc_DH/Rdtase_CS"/>
</dbReference>
<dbReference type="Pfam" id="PF00106">
    <property type="entry name" value="adh_short"/>
    <property type="match status" value="1"/>
</dbReference>
<dbReference type="PANTHER" id="PTHR43391">
    <property type="entry name" value="RETINOL DEHYDROGENASE-RELATED"/>
    <property type="match status" value="1"/>
</dbReference>
<dbReference type="eggNOG" id="KOG1205">
    <property type="taxonomic scope" value="Eukaryota"/>
</dbReference>
<comment type="similarity">
    <text evidence="1 3">Belongs to the short-chain dehydrogenases/reductases (SDR) family.</text>
</comment>
<keyword evidence="2" id="KW-0560">Oxidoreductase</keyword>
<evidence type="ECO:0000256" key="2">
    <source>
        <dbReference type="ARBA" id="ARBA00023002"/>
    </source>
</evidence>
<dbReference type="AlphaFoldDB" id="A7RYH1"/>
<dbReference type="Proteomes" id="UP000001593">
    <property type="component" value="Unassembled WGS sequence"/>
</dbReference>
<dbReference type="OrthoDB" id="47007at2759"/>
<dbReference type="HOGENOM" id="CLU_010194_2_10_1"/>
<gene>
    <name evidence="4" type="ORF">NEMVEDRAFT_v1g97848</name>
</gene>
<name>A7RYH1_NEMVE</name>
<dbReference type="GO" id="GO:0005829">
    <property type="term" value="C:cytosol"/>
    <property type="evidence" value="ECO:0000318"/>
    <property type="project" value="GO_Central"/>
</dbReference>
<dbReference type="InParanoid" id="A7RYH1"/>
<reference evidence="4 5" key="1">
    <citation type="journal article" date="2007" name="Science">
        <title>Sea anemone genome reveals ancestral eumetazoan gene repertoire and genomic organization.</title>
        <authorList>
            <person name="Putnam N.H."/>
            <person name="Srivastava M."/>
            <person name="Hellsten U."/>
            <person name="Dirks B."/>
            <person name="Chapman J."/>
            <person name="Salamov A."/>
            <person name="Terry A."/>
            <person name="Shapiro H."/>
            <person name="Lindquist E."/>
            <person name="Kapitonov V.V."/>
            <person name="Jurka J."/>
            <person name="Genikhovich G."/>
            <person name="Grigoriev I.V."/>
            <person name="Lucas S.M."/>
            <person name="Steele R.E."/>
            <person name="Finnerty J.R."/>
            <person name="Technau U."/>
            <person name="Martindale M.Q."/>
            <person name="Rokhsar D.S."/>
        </authorList>
    </citation>
    <scope>NUCLEOTIDE SEQUENCE [LARGE SCALE GENOMIC DNA]</scope>
    <source>
        <strain evidence="5">CH2 X CH6</strain>
    </source>
</reference>
<sequence>MDPKVAVITGCSSGIGLATASILAKDGEKRFRVYATMRNLDKKGSLESACQNALGDTLFIRELDVSSDDSVEEALNAIYEEEGRIDILVNNAGISHIGMLETQTQSLVKETFNTNFFGVLRMSKAVIPRMKSDHSGHIINISSTAGHTGMPFTGLYCASKFAVEGLSESLAPLLRKFGVK</sequence>
<evidence type="ECO:0000256" key="1">
    <source>
        <dbReference type="ARBA" id="ARBA00006484"/>
    </source>
</evidence>
<dbReference type="PROSITE" id="PS00061">
    <property type="entry name" value="ADH_SHORT"/>
    <property type="match status" value="1"/>
</dbReference>
<dbReference type="OMA" id="TRQYANI"/>
<evidence type="ECO:0000313" key="4">
    <source>
        <dbReference type="EMBL" id="EDO43519.1"/>
    </source>
</evidence>
<dbReference type="PRINTS" id="PR00080">
    <property type="entry name" value="SDRFAMILY"/>
</dbReference>
<proteinExistence type="inferred from homology"/>
<accession>A7RYH1</accession>
<dbReference type="KEGG" id="nve:5515407"/>